<dbReference type="AlphaFoldDB" id="A0A0A0JX14"/>
<dbReference type="GO" id="GO:0003700">
    <property type="term" value="F:DNA-binding transcription factor activity"/>
    <property type="evidence" value="ECO:0007669"/>
    <property type="project" value="InterPro"/>
</dbReference>
<evidence type="ECO:0000256" key="2">
    <source>
        <dbReference type="ARBA" id="ARBA00023125"/>
    </source>
</evidence>
<dbReference type="InterPro" id="IPR036390">
    <property type="entry name" value="WH_DNA-bd_sf"/>
</dbReference>
<evidence type="ECO:0000256" key="3">
    <source>
        <dbReference type="ARBA" id="ARBA00023163"/>
    </source>
</evidence>
<dbReference type="SMART" id="SM00895">
    <property type="entry name" value="FCD"/>
    <property type="match status" value="1"/>
</dbReference>
<feature type="domain" description="HTH gntR-type" evidence="4">
    <location>
        <begin position="16"/>
        <end position="86"/>
    </location>
</feature>
<dbReference type="Pfam" id="PF00392">
    <property type="entry name" value="GntR"/>
    <property type="match status" value="1"/>
</dbReference>
<dbReference type="OrthoDB" id="3523737at2"/>
<dbReference type="Proteomes" id="UP000030013">
    <property type="component" value="Unassembled WGS sequence"/>
</dbReference>
<evidence type="ECO:0000313" key="6">
    <source>
        <dbReference type="Proteomes" id="UP000030013"/>
    </source>
</evidence>
<keyword evidence="3" id="KW-0804">Transcription</keyword>
<dbReference type="RefSeq" id="WP_035934908.1">
    <property type="nucleotide sequence ID" value="NZ_AVPL01000010.1"/>
</dbReference>
<dbReference type="PANTHER" id="PTHR43537">
    <property type="entry name" value="TRANSCRIPTIONAL REGULATOR, GNTR FAMILY"/>
    <property type="match status" value="1"/>
</dbReference>
<evidence type="ECO:0000259" key="4">
    <source>
        <dbReference type="PROSITE" id="PS50949"/>
    </source>
</evidence>
<dbReference type="SMART" id="SM00345">
    <property type="entry name" value="HTH_GNTR"/>
    <property type="match status" value="1"/>
</dbReference>
<keyword evidence="1" id="KW-0805">Transcription regulation</keyword>
<dbReference type="InterPro" id="IPR008920">
    <property type="entry name" value="TF_FadR/GntR_C"/>
</dbReference>
<dbReference type="InterPro" id="IPR036388">
    <property type="entry name" value="WH-like_DNA-bd_sf"/>
</dbReference>
<dbReference type="Pfam" id="PF07729">
    <property type="entry name" value="FCD"/>
    <property type="match status" value="1"/>
</dbReference>
<gene>
    <name evidence="5" type="ORF">N801_03750</name>
</gene>
<comment type="caution">
    <text evidence="5">The sequence shown here is derived from an EMBL/GenBank/DDBJ whole genome shotgun (WGS) entry which is preliminary data.</text>
</comment>
<protein>
    <submittedName>
        <fullName evidence="5">GntR family transcriptional regulator</fullName>
    </submittedName>
</protein>
<proteinExistence type="predicted"/>
<dbReference type="GO" id="GO:0003677">
    <property type="term" value="F:DNA binding"/>
    <property type="evidence" value="ECO:0007669"/>
    <property type="project" value="UniProtKB-KW"/>
</dbReference>
<reference evidence="5 6" key="1">
    <citation type="submission" date="2013-08" db="EMBL/GenBank/DDBJ databases">
        <title>The genome sequence of Knoellia aerolata.</title>
        <authorList>
            <person name="Zhu W."/>
            <person name="Wang G."/>
        </authorList>
    </citation>
    <scope>NUCLEOTIDE SEQUENCE [LARGE SCALE GENOMIC DNA]</scope>
    <source>
        <strain evidence="5 6">DSM 18566</strain>
    </source>
</reference>
<dbReference type="InterPro" id="IPR011711">
    <property type="entry name" value="GntR_C"/>
</dbReference>
<dbReference type="PANTHER" id="PTHR43537:SF5">
    <property type="entry name" value="UXU OPERON TRANSCRIPTIONAL REGULATOR"/>
    <property type="match status" value="1"/>
</dbReference>
<dbReference type="eggNOG" id="COG2186">
    <property type="taxonomic scope" value="Bacteria"/>
</dbReference>
<dbReference type="CDD" id="cd07377">
    <property type="entry name" value="WHTH_GntR"/>
    <property type="match status" value="1"/>
</dbReference>
<dbReference type="SUPFAM" id="SSF48008">
    <property type="entry name" value="GntR ligand-binding domain-like"/>
    <property type="match status" value="1"/>
</dbReference>
<name>A0A0A0JX14_9MICO</name>
<dbReference type="STRING" id="1385519.N801_03750"/>
<evidence type="ECO:0000313" key="5">
    <source>
        <dbReference type="EMBL" id="KGN41970.1"/>
    </source>
</evidence>
<accession>A0A0A0JX14</accession>
<dbReference type="PRINTS" id="PR00035">
    <property type="entry name" value="HTHGNTR"/>
</dbReference>
<dbReference type="PROSITE" id="PS50949">
    <property type="entry name" value="HTH_GNTR"/>
    <property type="match status" value="1"/>
</dbReference>
<dbReference type="Gene3D" id="1.20.120.530">
    <property type="entry name" value="GntR ligand-binding domain-like"/>
    <property type="match status" value="1"/>
</dbReference>
<organism evidence="5 6">
    <name type="scientific">Knoellia aerolata DSM 18566</name>
    <dbReference type="NCBI Taxonomy" id="1385519"/>
    <lineage>
        <taxon>Bacteria</taxon>
        <taxon>Bacillati</taxon>
        <taxon>Actinomycetota</taxon>
        <taxon>Actinomycetes</taxon>
        <taxon>Micrococcales</taxon>
        <taxon>Intrasporangiaceae</taxon>
        <taxon>Knoellia</taxon>
    </lineage>
</organism>
<keyword evidence="6" id="KW-1185">Reference proteome</keyword>
<sequence>MATTSAAPVGRIMRAPKTAELIATDLRRQIVKGQLTPGETLPPEVQLMGQYGVSRPTLREAFRILETETLITVRRGSRGGAQVMTPDSSVAARYVGLLLQLRATTLVDVYEARMVIEPYCAQLLAKRRTDDDLADLRACIADLSHLVEAGVEAVPDPARWSDLTYQFHVLIFERCGNQTLAVQCEVLADIVATHLQQTIATGLTVGRSATAGFKRTIRSYEKMVVLLAAKDAGGAESHWRRHMEGAAKEIFAEQPKDRPVVDLFH</sequence>
<dbReference type="EMBL" id="AVPL01000010">
    <property type="protein sequence ID" value="KGN41970.1"/>
    <property type="molecule type" value="Genomic_DNA"/>
</dbReference>
<dbReference type="SUPFAM" id="SSF46785">
    <property type="entry name" value="Winged helix' DNA-binding domain"/>
    <property type="match status" value="1"/>
</dbReference>
<dbReference type="Gene3D" id="1.10.10.10">
    <property type="entry name" value="Winged helix-like DNA-binding domain superfamily/Winged helix DNA-binding domain"/>
    <property type="match status" value="1"/>
</dbReference>
<keyword evidence="2" id="KW-0238">DNA-binding</keyword>
<dbReference type="InterPro" id="IPR000524">
    <property type="entry name" value="Tscrpt_reg_HTH_GntR"/>
</dbReference>
<evidence type="ECO:0000256" key="1">
    <source>
        <dbReference type="ARBA" id="ARBA00023015"/>
    </source>
</evidence>